<accession>A0ABU3KAD5</accession>
<dbReference type="Gene3D" id="3.40.30.10">
    <property type="entry name" value="Glutaredoxin"/>
    <property type="match status" value="1"/>
</dbReference>
<proteinExistence type="predicted"/>
<reference evidence="2 3" key="1">
    <citation type="journal article" date="2023" name="ISME J.">
        <title>Cultivation and genomic characterization of novel and ubiquitous marine nitrite-oxidizing bacteria from the Nitrospirales.</title>
        <authorList>
            <person name="Mueller A.J."/>
            <person name="Daebeler A."/>
            <person name="Herbold C.W."/>
            <person name="Kirkegaard R.H."/>
            <person name="Daims H."/>
        </authorList>
    </citation>
    <scope>NUCLEOTIDE SEQUENCE [LARGE SCALE GENOMIC DNA]</scope>
    <source>
        <strain evidence="2 3">EB</strain>
    </source>
</reference>
<dbReference type="CDD" id="cd02947">
    <property type="entry name" value="TRX_family"/>
    <property type="match status" value="1"/>
</dbReference>
<dbReference type="PANTHER" id="PTHR45663">
    <property type="entry name" value="GEO12009P1"/>
    <property type="match status" value="1"/>
</dbReference>
<dbReference type="InterPro" id="IPR013766">
    <property type="entry name" value="Thioredoxin_domain"/>
</dbReference>
<organism evidence="2 3">
    <name type="scientific">Candidatus Nitronereus thalassa</name>
    <dbReference type="NCBI Taxonomy" id="3020898"/>
    <lineage>
        <taxon>Bacteria</taxon>
        <taxon>Pseudomonadati</taxon>
        <taxon>Nitrospirota</taxon>
        <taxon>Nitrospiria</taxon>
        <taxon>Nitrospirales</taxon>
        <taxon>Nitrospiraceae</taxon>
        <taxon>Candidatus Nitronereus</taxon>
    </lineage>
</organism>
<dbReference type="PANTHER" id="PTHR45663:SF11">
    <property type="entry name" value="GEO12009P1"/>
    <property type="match status" value="1"/>
</dbReference>
<keyword evidence="3" id="KW-1185">Reference proteome</keyword>
<sequence length="112" mass="12741">MIPEISDKEFDNKIGQFGIPILIEFWKPGCSHCQSLLKELEGLQEETRNRLAIFKMNVEENHLIPGDLEIHSLPALALFVKGEFQRFIGGIGRKAEIRAQLSLWLDPNEPEG</sequence>
<name>A0ABU3KAD5_9BACT</name>
<evidence type="ECO:0000259" key="1">
    <source>
        <dbReference type="PROSITE" id="PS51352"/>
    </source>
</evidence>
<dbReference type="PROSITE" id="PS51352">
    <property type="entry name" value="THIOREDOXIN_2"/>
    <property type="match status" value="1"/>
</dbReference>
<comment type="caution">
    <text evidence="2">The sequence shown here is derived from an EMBL/GenBank/DDBJ whole genome shotgun (WGS) entry which is preliminary data.</text>
</comment>
<gene>
    <name evidence="2" type="ORF">PPG34_13435</name>
</gene>
<feature type="domain" description="Thioredoxin" evidence="1">
    <location>
        <begin position="1"/>
        <end position="112"/>
    </location>
</feature>
<dbReference type="Proteomes" id="UP001250932">
    <property type="component" value="Unassembled WGS sequence"/>
</dbReference>
<evidence type="ECO:0000313" key="3">
    <source>
        <dbReference type="Proteomes" id="UP001250932"/>
    </source>
</evidence>
<dbReference type="InterPro" id="IPR036249">
    <property type="entry name" value="Thioredoxin-like_sf"/>
</dbReference>
<evidence type="ECO:0000313" key="2">
    <source>
        <dbReference type="EMBL" id="MDT7043357.1"/>
    </source>
</evidence>
<dbReference type="Pfam" id="PF00085">
    <property type="entry name" value="Thioredoxin"/>
    <property type="match status" value="1"/>
</dbReference>
<dbReference type="RefSeq" id="WP_313833924.1">
    <property type="nucleotide sequence ID" value="NZ_JAQOUE010000001.1"/>
</dbReference>
<dbReference type="EMBL" id="JAQOUE010000001">
    <property type="protein sequence ID" value="MDT7043357.1"/>
    <property type="molecule type" value="Genomic_DNA"/>
</dbReference>
<dbReference type="SUPFAM" id="SSF52833">
    <property type="entry name" value="Thioredoxin-like"/>
    <property type="match status" value="1"/>
</dbReference>
<protein>
    <submittedName>
        <fullName evidence="2">Thioredoxin domain-containing protein</fullName>
    </submittedName>
</protein>